<gene>
    <name evidence="4" type="ORF">EGM181_13595</name>
    <name evidence="1" type="ORF">HWH42_01960</name>
    <name evidence="3" type="ORF">P7E30_02715</name>
    <name evidence="2" type="ORF">QRX88_00050</name>
</gene>
<reference evidence="2 7" key="4">
    <citation type="submission" date="2023-06" db="EMBL/GenBank/DDBJ databases">
        <title>Acute promotion of culturable opportunistic pathogens and persistent increase of antibiotic resistance following antibiotic exposure in mouse gut microbiota.</title>
        <authorList>
            <person name="Li L."/>
            <person name="Wang B."/>
            <person name="Sun Y."/>
            <person name="Wang M."/>
            <person name="Xu H."/>
        </authorList>
    </citation>
    <scope>NUCLEOTIDE SEQUENCE [LARGE SCALE GENOMIC DNA]</scope>
    <source>
        <strain evidence="2 7">CRI2_2</strain>
    </source>
</reference>
<evidence type="ECO:0000313" key="3">
    <source>
        <dbReference type="EMBL" id="MDT2689120.1"/>
    </source>
</evidence>
<evidence type="ECO:0000313" key="4">
    <source>
        <dbReference type="EMBL" id="QOG28213.1"/>
    </source>
</evidence>
<name>A0A2K3QY07_ENTGA</name>
<evidence type="ECO:0000313" key="6">
    <source>
        <dbReference type="Proteomes" id="UP000571857"/>
    </source>
</evidence>
<dbReference type="Proteomes" id="UP001241571">
    <property type="component" value="Unassembled WGS sequence"/>
</dbReference>
<evidence type="ECO:0000313" key="7">
    <source>
        <dbReference type="Proteomes" id="UP001241571"/>
    </source>
</evidence>
<reference evidence="1 6" key="2">
    <citation type="submission" date="2020-06" db="EMBL/GenBank/DDBJ databases">
        <title>Crossreactivity between MHC class I-restricted antigens from cancer cells and an enterococcal bacteriophage.</title>
        <authorList>
            <person name="Fluckiger A."/>
            <person name="Daillere R."/>
            <person name="Sassi M."/>
            <person name="Cattoir V."/>
            <person name="Kroemer G."/>
            <person name="Zitvogel L."/>
        </authorList>
    </citation>
    <scope>NUCLEOTIDE SEQUENCE [LARGE SCALE GENOMIC DNA]</scope>
    <source>
        <strain evidence="1 6">EG4</strain>
    </source>
</reference>
<evidence type="ECO:0000313" key="2">
    <source>
        <dbReference type="EMBL" id="MDL4934100.1"/>
    </source>
</evidence>
<dbReference type="EMBL" id="JABXJK010000009">
    <property type="protein sequence ID" value="MBA0971370.1"/>
    <property type="molecule type" value="Genomic_DNA"/>
</dbReference>
<dbReference type="Proteomes" id="UP001183682">
    <property type="component" value="Unassembled WGS sequence"/>
</dbReference>
<dbReference type="Proteomes" id="UP000571857">
    <property type="component" value="Unassembled WGS sequence"/>
</dbReference>
<dbReference type="RefSeq" id="WP_081132106.1">
    <property type="nucleotide sequence ID" value="NZ_BSYC01000001.1"/>
</dbReference>
<dbReference type="Proteomes" id="UP000516696">
    <property type="component" value="Chromosome"/>
</dbReference>
<dbReference type="EMBL" id="JARPZN010000001">
    <property type="protein sequence ID" value="MDT2689120.1"/>
    <property type="molecule type" value="Genomic_DNA"/>
</dbReference>
<dbReference type="EMBL" id="CP050485">
    <property type="protein sequence ID" value="QOG28213.1"/>
    <property type="molecule type" value="Genomic_DNA"/>
</dbReference>
<protein>
    <submittedName>
        <fullName evidence="2">Uncharacterized protein</fullName>
    </submittedName>
</protein>
<proteinExistence type="predicted"/>
<evidence type="ECO:0000313" key="5">
    <source>
        <dbReference type="Proteomes" id="UP000516696"/>
    </source>
</evidence>
<dbReference type="EMBL" id="JASUBT010000001">
    <property type="protein sequence ID" value="MDL4934100.1"/>
    <property type="molecule type" value="Genomic_DNA"/>
</dbReference>
<reference evidence="3" key="3">
    <citation type="submission" date="2023-03" db="EMBL/GenBank/DDBJ databases">
        <authorList>
            <person name="Shen W."/>
            <person name="Cai J."/>
        </authorList>
    </citation>
    <scope>NUCLEOTIDE SEQUENCE</scope>
    <source>
        <strain evidence="3">K69-2</strain>
    </source>
</reference>
<sequence>MMIQYPSLVEEAYCYQKKVDPTVTKAEIFQLLYHKGLIGPKGEPTKEALDSGYVKDYTESMDLTYTDFLILYPVFARFSADHFKKIDHFWEMDRTLQERILGEVETNQFTEDELIDLSAYFEDRRLSEPTVE</sequence>
<organism evidence="2 7">
    <name type="scientific">Enterococcus gallinarum</name>
    <dbReference type="NCBI Taxonomy" id="1353"/>
    <lineage>
        <taxon>Bacteria</taxon>
        <taxon>Bacillati</taxon>
        <taxon>Bacillota</taxon>
        <taxon>Bacilli</taxon>
        <taxon>Lactobacillales</taxon>
        <taxon>Enterococcaceae</taxon>
        <taxon>Enterococcus</taxon>
    </lineage>
</organism>
<dbReference type="AlphaFoldDB" id="A0A2K3QY07"/>
<reference evidence="4 5" key="1">
    <citation type="submission" date="2020-03" db="EMBL/GenBank/DDBJ databases">
        <title>Characterization of ganglioside-mimicking enterococci.</title>
        <authorList>
            <person name="Patry R.T."/>
            <person name="Nothaft H."/>
            <person name="Bridger R."/>
            <person name="Shajahan A."/>
            <person name="Huynh S."/>
            <person name="Sanchez S."/>
            <person name="Azadi P."/>
            <person name="Cooper K."/>
            <person name="Miller W.G."/>
            <person name="Parker C.T."/>
            <person name="Wells L."/>
            <person name="Szymanski C.M."/>
        </authorList>
    </citation>
    <scope>NUCLEOTIDE SEQUENCE [LARGE SCALE GENOMIC DNA]</scope>
    <source>
        <strain evidence="4 5">EGM181</strain>
    </source>
</reference>
<evidence type="ECO:0000313" key="1">
    <source>
        <dbReference type="EMBL" id="MBA0971370.1"/>
    </source>
</evidence>
<accession>A0A2K3QY07</accession>